<organism evidence="10 11">
    <name type="scientific">Actinomadura mexicana</name>
    <dbReference type="NCBI Taxonomy" id="134959"/>
    <lineage>
        <taxon>Bacteria</taxon>
        <taxon>Bacillati</taxon>
        <taxon>Actinomycetota</taxon>
        <taxon>Actinomycetes</taxon>
        <taxon>Streptosporangiales</taxon>
        <taxon>Thermomonosporaceae</taxon>
        <taxon>Actinomadura</taxon>
    </lineage>
</organism>
<dbReference type="PANTHER" id="PTHR43005">
    <property type="entry name" value="BLR7065 PROTEIN"/>
    <property type="match status" value="1"/>
</dbReference>
<evidence type="ECO:0000313" key="11">
    <source>
        <dbReference type="Proteomes" id="UP000198420"/>
    </source>
</evidence>
<evidence type="ECO:0000256" key="3">
    <source>
        <dbReference type="ARBA" id="ARBA00022475"/>
    </source>
</evidence>
<dbReference type="SUPFAM" id="SSF161098">
    <property type="entry name" value="MetI-like"/>
    <property type="match status" value="1"/>
</dbReference>
<comment type="similarity">
    <text evidence="7">Belongs to the binding-protein-dependent transport system permease family.</text>
</comment>
<dbReference type="OrthoDB" id="34224at2"/>
<keyword evidence="2 7" id="KW-0813">Transport</keyword>
<dbReference type="PANTHER" id="PTHR43005:SF2">
    <property type="entry name" value="INTEGRAL MEMBRANE SUGAR TRANSPORT PROTEIN"/>
    <property type="match status" value="1"/>
</dbReference>
<evidence type="ECO:0000256" key="8">
    <source>
        <dbReference type="SAM" id="MobiDB-lite"/>
    </source>
</evidence>
<comment type="subcellular location">
    <subcellularLocation>
        <location evidence="1 7">Cell membrane</location>
        <topology evidence="1 7">Multi-pass membrane protein</topology>
    </subcellularLocation>
</comment>
<dbReference type="GO" id="GO:0055085">
    <property type="term" value="P:transmembrane transport"/>
    <property type="evidence" value="ECO:0007669"/>
    <property type="project" value="InterPro"/>
</dbReference>
<dbReference type="Pfam" id="PF00528">
    <property type="entry name" value="BPD_transp_1"/>
    <property type="match status" value="1"/>
</dbReference>
<dbReference type="InterPro" id="IPR035906">
    <property type="entry name" value="MetI-like_sf"/>
</dbReference>
<evidence type="ECO:0000313" key="10">
    <source>
        <dbReference type="EMBL" id="SNR24289.1"/>
    </source>
</evidence>
<dbReference type="InterPro" id="IPR000515">
    <property type="entry name" value="MetI-like"/>
</dbReference>
<dbReference type="EMBL" id="FZNP01000001">
    <property type="protein sequence ID" value="SNR24289.1"/>
    <property type="molecule type" value="Genomic_DNA"/>
</dbReference>
<feature type="transmembrane region" description="Helical" evidence="7">
    <location>
        <begin position="32"/>
        <end position="54"/>
    </location>
</feature>
<feature type="transmembrane region" description="Helical" evidence="7">
    <location>
        <begin position="127"/>
        <end position="147"/>
    </location>
</feature>
<feature type="region of interest" description="Disordered" evidence="8">
    <location>
        <begin position="1"/>
        <end position="21"/>
    </location>
</feature>
<sequence length="311" mass="33817">MSLRATRPAGRTVPVTGGPPRARGYANAEGRLAVAMLSPAVLLVGAVALVPVLYTLYLSFHDASVAETGRYNGLANYRALLDDPDFVTASLNTAVFTAVSVVLEFGIGLAAALALHRRFRARGLVRSAVLVPWAFPVVVSALMWRLMLQDQVGIVPYLARQIGFGDASLVSDQHSLMIASIGVDVWKTTPFVTLLLLAGLQTIPEELNEAAFVDGAGPLVRLWRITLPMLRPAILVALLFRTLEAWSVYDLFWVMSDRQLESLSTYVYRTVRISELAFAKGTAAAVLVFLSSIVIALIYMRTLRSDPGEQD</sequence>
<protein>
    <submittedName>
        <fullName evidence="10">Carbohydrate ABC transporter membrane protein 1, CUT1 family</fullName>
    </submittedName>
</protein>
<evidence type="ECO:0000256" key="1">
    <source>
        <dbReference type="ARBA" id="ARBA00004651"/>
    </source>
</evidence>
<dbReference type="CDD" id="cd06261">
    <property type="entry name" value="TM_PBP2"/>
    <property type="match status" value="1"/>
</dbReference>
<evidence type="ECO:0000256" key="7">
    <source>
        <dbReference type="RuleBase" id="RU363032"/>
    </source>
</evidence>
<proteinExistence type="inferred from homology"/>
<evidence type="ECO:0000256" key="6">
    <source>
        <dbReference type="ARBA" id="ARBA00023136"/>
    </source>
</evidence>
<keyword evidence="5 7" id="KW-1133">Transmembrane helix</keyword>
<dbReference type="Gene3D" id="1.10.3720.10">
    <property type="entry name" value="MetI-like"/>
    <property type="match status" value="1"/>
</dbReference>
<dbReference type="AlphaFoldDB" id="A0A238USH7"/>
<name>A0A238USH7_9ACTN</name>
<dbReference type="PROSITE" id="PS50928">
    <property type="entry name" value="ABC_TM1"/>
    <property type="match status" value="1"/>
</dbReference>
<feature type="domain" description="ABC transmembrane type-1" evidence="9">
    <location>
        <begin position="90"/>
        <end position="299"/>
    </location>
</feature>
<evidence type="ECO:0000256" key="5">
    <source>
        <dbReference type="ARBA" id="ARBA00022989"/>
    </source>
</evidence>
<dbReference type="Proteomes" id="UP000198420">
    <property type="component" value="Unassembled WGS sequence"/>
</dbReference>
<dbReference type="GO" id="GO:0005886">
    <property type="term" value="C:plasma membrane"/>
    <property type="evidence" value="ECO:0007669"/>
    <property type="project" value="UniProtKB-SubCell"/>
</dbReference>
<evidence type="ECO:0000256" key="2">
    <source>
        <dbReference type="ARBA" id="ARBA00022448"/>
    </source>
</evidence>
<keyword evidence="11" id="KW-1185">Reference proteome</keyword>
<dbReference type="RefSeq" id="WP_089309712.1">
    <property type="nucleotide sequence ID" value="NZ_FZNP01000001.1"/>
</dbReference>
<evidence type="ECO:0000259" key="9">
    <source>
        <dbReference type="PROSITE" id="PS50928"/>
    </source>
</evidence>
<feature type="transmembrane region" description="Helical" evidence="7">
    <location>
        <begin position="233"/>
        <end position="255"/>
    </location>
</feature>
<evidence type="ECO:0000256" key="4">
    <source>
        <dbReference type="ARBA" id="ARBA00022692"/>
    </source>
</evidence>
<keyword evidence="4 7" id="KW-0812">Transmembrane</keyword>
<feature type="transmembrane region" description="Helical" evidence="7">
    <location>
        <begin position="276"/>
        <end position="300"/>
    </location>
</feature>
<keyword evidence="6 7" id="KW-0472">Membrane</keyword>
<keyword evidence="3" id="KW-1003">Cell membrane</keyword>
<gene>
    <name evidence="10" type="ORF">SAMN06265355_101286</name>
</gene>
<reference evidence="11" key="1">
    <citation type="submission" date="2017-06" db="EMBL/GenBank/DDBJ databases">
        <authorList>
            <person name="Varghese N."/>
            <person name="Submissions S."/>
        </authorList>
    </citation>
    <scope>NUCLEOTIDE SEQUENCE [LARGE SCALE GENOMIC DNA]</scope>
    <source>
        <strain evidence="11">DSM 44485</strain>
    </source>
</reference>
<accession>A0A238USH7</accession>
<feature type="transmembrane region" description="Helical" evidence="7">
    <location>
        <begin position="94"/>
        <end position="115"/>
    </location>
</feature>